<dbReference type="PANTHER" id="PTHR33609">
    <property type="entry name" value="LOW CALCIUM RESPONSE LOCUS PROTEIN S"/>
    <property type="match status" value="1"/>
</dbReference>
<dbReference type="InterPro" id="IPR052546">
    <property type="entry name" value="Transposase_8_domain"/>
</dbReference>
<dbReference type="Proteomes" id="UP000252582">
    <property type="component" value="Unassembled WGS sequence"/>
</dbReference>
<gene>
    <name evidence="1" type="ORF">DFR48_115116</name>
</gene>
<dbReference type="Pfam" id="PF01527">
    <property type="entry name" value="HTH_Tnp_1"/>
    <property type="match status" value="1"/>
</dbReference>
<dbReference type="PANTHER" id="PTHR33609:SF1">
    <property type="entry name" value="TRANSPOSASE"/>
    <property type="match status" value="1"/>
</dbReference>
<accession>A0A6I7HI82</accession>
<dbReference type="AlphaFoldDB" id="A0A6I7HI82"/>
<dbReference type="GO" id="GO:0006313">
    <property type="term" value="P:DNA transposition"/>
    <property type="evidence" value="ECO:0007669"/>
    <property type="project" value="InterPro"/>
</dbReference>
<dbReference type="GO" id="GO:0004803">
    <property type="term" value="F:transposase activity"/>
    <property type="evidence" value="ECO:0007669"/>
    <property type="project" value="InterPro"/>
</dbReference>
<proteinExistence type="predicted"/>
<name>A0A6I7HI82_9HYPH</name>
<organism evidence="1 2">
    <name type="scientific">Ciceribacter lividus</name>
    <dbReference type="NCBI Taxonomy" id="1197950"/>
    <lineage>
        <taxon>Bacteria</taxon>
        <taxon>Pseudomonadati</taxon>
        <taxon>Pseudomonadota</taxon>
        <taxon>Alphaproteobacteria</taxon>
        <taxon>Hyphomicrobiales</taxon>
        <taxon>Rhizobiaceae</taxon>
        <taxon>Ciceribacter</taxon>
    </lineage>
</organism>
<dbReference type="EMBL" id="QPIX01000015">
    <property type="protein sequence ID" value="RCW20252.1"/>
    <property type="molecule type" value="Genomic_DNA"/>
</dbReference>
<protein>
    <submittedName>
        <fullName evidence="1">Putative transposase</fullName>
    </submittedName>
</protein>
<comment type="caution">
    <text evidence="1">The sequence shown here is derived from an EMBL/GenBank/DDBJ whole genome shotgun (WGS) entry which is preliminary data.</text>
</comment>
<sequence length="104" mass="11859">MSKQRFTEKQIIELLKEQDAGALATDLCRKHGISRATFYNWKAKYGGTEVSETKRLKTLEDENAMLKRLLAEQMLEAAALRELLQRKKVAPSAAHTAYHPLMAR</sequence>
<dbReference type="InterPro" id="IPR009057">
    <property type="entry name" value="Homeodomain-like_sf"/>
</dbReference>
<dbReference type="GO" id="GO:0003677">
    <property type="term" value="F:DNA binding"/>
    <property type="evidence" value="ECO:0007669"/>
    <property type="project" value="InterPro"/>
</dbReference>
<dbReference type="InterPro" id="IPR002514">
    <property type="entry name" value="Transposase_8"/>
</dbReference>
<reference evidence="1 2" key="1">
    <citation type="submission" date="2018-07" db="EMBL/GenBank/DDBJ databases">
        <title>Genomic Encyclopedia of Type Strains, Phase IV (KMG-IV): sequencing the most valuable type-strain genomes for metagenomic binning, comparative biology and taxonomic classification.</title>
        <authorList>
            <person name="Goeker M."/>
        </authorList>
    </citation>
    <scope>NUCLEOTIDE SEQUENCE [LARGE SCALE GENOMIC DNA]</scope>
    <source>
        <strain evidence="1 2">DSM 25528</strain>
    </source>
</reference>
<evidence type="ECO:0000313" key="2">
    <source>
        <dbReference type="Proteomes" id="UP000252582"/>
    </source>
</evidence>
<keyword evidence="2" id="KW-1185">Reference proteome</keyword>
<evidence type="ECO:0000313" key="1">
    <source>
        <dbReference type="EMBL" id="RCW20252.1"/>
    </source>
</evidence>
<dbReference type="SUPFAM" id="SSF46689">
    <property type="entry name" value="Homeodomain-like"/>
    <property type="match status" value="1"/>
</dbReference>